<dbReference type="AlphaFoldDB" id="A0A9Q4QYJ3"/>
<sequence>AVSSETKSKVDFSGKDLVRSCFLSYDPEALFRTTKE</sequence>
<protein>
    <submittedName>
        <fullName evidence="2">Virulence protein E</fullName>
    </submittedName>
</protein>
<dbReference type="InterPro" id="IPR014907">
    <property type="entry name" value="BT4734-like_N"/>
</dbReference>
<dbReference type="RefSeq" id="WP_317174030.1">
    <property type="nucleotide sequence ID" value="NZ_WKMO01000231.1"/>
</dbReference>
<feature type="domain" description="BT4734-like N-terminal" evidence="1">
    <location>
        <begin position="5"/>
        <end position="31"/>
    </location>
</feature>
<feature type="non-terminal residue" evidence="2">
    <location>
        <position position="1"/>
    </location>
</feature>
<dbReference type="Proteomes" id="UP000441609">
    <property type="component" value="Unassembled WGS sequence"/>
</dbReference>
<dbReference type="Pfam" id="PF08800">
    <property type="entry name" value="BT4734-like_N"/>
    <property type="match status" value="1"/>
</dbReference>
<accession>A0A9Q4QYJ3</accession>
<reference evidence="2 3" key="1">
    <citation type="journal article" date="2019" name="Nat. Med.">
        <title>A library of human gut bacterial isolates paired with longitudinal multiomics data enables mechanistic microbiome research.</title>
        <authorList>
            <person name="Poyet M."/>
            <person name="Groussin M."/>
            <person name="Gibbons S.M."/>
            <person name="Avila-Pacheco J."/>
            <person name="Jiang X."/>
            <person name="Kearney S.M."/>
            <person name="Perrotta A.R."/>
            <person name="Berdy B."/>
            <person name="Zhao S."/>
            <person name="Lieberman T.D."/>
            <person name="Swanson P.K."/>
            <person name="Smith M."/>
            <person name="Roesemann S."/>
            <person name="Alexander J.E."/>
            <person name="Rich S.A."/>
            <person name="Livny J."/>
            <person name="Vlamakis H."/>
            <person name="Clish C."/>
            <person name="Bullock K."/>
            <person name="Deik A."/>
            <person name="Scott J."/>
            <person name="Pierce K.A."/>
            <person name="Xavier R.J."/>
            <person name="Alm E.J."/>
        </authorList>
    </citation>
    <scope>NUCLEOTIDE SEQUENCE [LARGE SCALE GENOMIC DNA]</scope>
    <source>
        <strain evidence="2 3">BIOML-A20</strain>
    </source>
</reference>
<gene>
    <name evidence="2" type="ORF">GKD70_25300</name>
</gene>
<proteinExistence type="predicted"/>
<dbReference type="EMBL" id="WKMO01000231">
    <property type="protein sequence ID" value="MSB76555.1"/>
    <property type="molecule type" value="Genomic_DNA"/>
</dbReference>
<evidence type="ECO:0000313" key="2">
    <source>
        <dbReference type="EMBL" id="MSB76555.1"/>
    </source>
</evidence>
<organism evidence="2 3">
    <name type="scientific">Parabacteroides distasonis</name>
    <dbReference type="NCBI Taxonomy" id="823"/>
    <lineage>
        <taxon>Bacteria</taxon>
        <taxon>Pseudomonadati</taxon>
        <taxon>Bacteroidota</taxon>
        <taxon>Bacteroidia</taxon>
        <taxon>Bacteroidales</taxon>
        <taxon>Tannerellaceae</taxon>
        <taxon>Parabacteroides</taxon>
    </lineage>
</organism>
<comment type="caution">
    <text evidence="2">The sequence shown here is derived from an EMBL/GenBank/DDBJ whole genome shotgun (WGS) entry which is preliminary data.</text>
</comment>
<evidence type="ECO:0000313" key="3">
    <source>
        <dbReference type="Proteomes" id="UP000441609"/>
    </source>
</evidence>
<name>A0A9Q4QYJ3_PARDI</name>
<evidence type="ECO:0000259" key="1">
    <source>
        <dbReference type="Pfam" id="PF08800"/>
    </source>
</evidence>